<accession>A0ABQ8SBE8</accession>
<sequence>MSASPICPPLRLFNYSPTSPPCKCGFAINAFLTNLPKVKYDLFDICMVKSRIHTIIHDGNINITANILGNHGNITTTPFPHILSYTSALHDCVLFANHMEEQLKEEQFGFRKGKGTRDAIGLLRTICERYLEKNKEVYIISVDLEKAFDRR</sequence>
<evidence type="ECO:0008006" key="3">
    <source>
        <dbReference type="Google" id="ProtNLM"/>
    </source>
</evidence>
<proteinExistence type="predicted"/>
<comment type="caution">
    <text evidence="1">The sequence shown here is derived from an EMBL/GenBank/DDBJ whole genome shotgun (WGS) entry which is preliminary data.</text>
</comment>
<evidence type="ECO:0000313" key="2">
    <source>
        <dbReference type="Proteomes" id="UP001148838"/>
    </source>
</evidence>
<dbReference type="EMBL" id="JAJSOF020000031">
    <property type="protein sequence ID" value="KAJ4431070.1"/>
    <property type="molecule type" value="Genomic_DNA"/>
</dbReference>
<keyword evidence="2" id="KW-1185">Reference proteome</keyword>
<evidence type="ECO:0000313" key="1">
    <source>
        <dbReference type="EMBL" id="KAJ4431070.1"/>
    </source>
</evidence>
<protein>
    <recommendedName>
        <fullName evidence="3">Reverse transcriptase domain-containing protein</fullName>
    </recommendedName>
</protein>
<dbReference type="Proteomes" id="UP001148838">
    <property type="component" value="Unassembled WGS sequence"/>
</dbReference>
<gene>
    <name evidence="1" type="ORF">ANN_19663</name>
</gene>
<organism evidence="1 2">
    <name type="scientific">Periplaneta americana</name>
    <name type="common">American cockroach</name>
    <name type="synonym">Blatta americana</name>
    <dbReference type="NCBI Taxonomy" id="6978"/>
    <lineage>
        <taxon>Eukaryota</taxon>
        <taxon>Metazoa</taxon>
        <taxon>Ecdysozoa</taxon>
        <taxon>Arthropoda</taxon>
        <taxon>Hexapoda</taxon>
        <taxon>Insecta</taxon>
        <taxon>Pterygota</taxon>
        <taxon>Neoptera</taxon>
        <taxon>Polyneoptera</taxon>
        <taxon>Dictyoptera</taxon>
        <taxon>Blattodea</taxon>
        <taxon>Blattoidea</taxon>
        <taxon>Blattidae</taxon>
        <taxon>Blattinae</taxon>
        <taxon>Periplaneta</taxon>
    </lineage>
</organism>
<reference evidence="1 2" key="1">
    <citation type="journal article" date="2022" name="Allergy">
        <title>Genome assembly and annotation of Periplaneta americana reveal a comprehensive cockroach allergen profile.</title>
        <authorList>
            <person name="Wang L."/>
            <person name="Xiong Q."/>
            <person name="Saelim N."/>
            <person name="Wang L."/>
            <person name="Nong W."/>
            <person name="Wan A.T."/>
            <person name="Shi M."/>
            <person name="Liu X."/>
            <person name="Cao Q."/>
            <person name="Hui J.H.L."/>
            <person name="Sookrung N."/>
            <person name="Leung T.F."/>
            <person name="Tungtrongchitr A."/>
            <person name="Tsui S.K.W."/>
        </authorList>
    </citation>
    <scope>NUCLEOTIDE SEQUENCE [LARGE SCALE GENOMIC DNA]</scope>
    <source>
        <strain evidence="1">PWHHKU_190912</strain>
    </source>
</reference>
<name>A0ABQ8SBE8_PERAM</name>